<keyword evidence="6 13" id="KW-1133">Transmembrane helix</keyword>
<keyword evidence="9 13" id="KW-0066">ATP synthesis</keyword>
<evidence type="ECO:0000256" key="14">
    <source>
        <dbReference type="RuleBase" id="RU003848"/>
    </source>
</evidence>
<dbReference type="CDD" id="cd06503">
    <property type="entry name" value="ATP-synt_Fo_b"/>
    <property type="match status" value="1"/>
</dbReference>
<evidence type="ECO:0000256" key="3">
    <source>
        <dbReference type="ARBA" id="ARBA00022547"/>
    </source>
</evidence>
<keyword evidence="2 13" id="KW-0813">Transport</keyword>
<feature type="transmembrane region" description="Helical" evidence="13">
    <location>
        <begin position="30"/>
        <end position="53"/>
    </location>
</feature>
<dbReference type="PANTHER" id="PTHR33445">
    <property type="entry name" value="ATP SYNTHASE SUBUNIT B', CHLOROPLASTIC"/>
    <property type="match status" value="1"/>
</dbReference>
<evidence type="ECO:0000256" key="11">
    <source>
        <dbReference type="ARBA" id="ARBA00025614"/>
    </source>
</evidence>
<dbReference type="GO" id="GO:0046933">
    <property type="term" value="F:proton-transporting ATP synthase activity, rotational mechanism"/>
    <property type="evidence" value="ECO:0007669"/>
    <property type="project" value="UniProtKB-UniRule"/>
</dbReference>
<keyword evidence="3 13" id="KW-0138">CF(0)</keyword>
<evidence type="ECO:0000256" key="6">
    <source>
        <dbReference type="ARBA" id="ARBA00022989"/>
    </source>
</evidence>
<evidence type="ECO:0000256" key="15">
    <source>
        <dbReference type="SAM" id="Coils"/>
    </source>
</evidence>
<reference evidence="18" key="1">
    <citation type="submission" date="2016-10" db="EMBL/GenBank/DDBJ databases">
        <authorList>
            <person name="Varghese N."/>
            <person name="Submissions S."/>
        </authorList>
    </citation>
    <scope>NUCLEOTIDE SEQUENCE [LARGE SCALE GENOMIC DNA]</scope>
    <source>
        <strain evidence="18">DSM 26471</strain>
    </source>
</reference>
<keyword evidence="4 13" id="KW-0812">Transmembrane</keyword>
<comment type="function">
    <text evidence="10 13">F(1)F(0) ATP synthase produces ATP from ADP in the presence of a proton or sodium gradient. F-type ATPases consist of two structural domains, F(1) containing the extramembraneous catalytic core and F(0) containing the membrane proton channel, linked together by a central stalk and a peripheral stalk. During catalysis, ATP synthesis in the catalytic domain of F(1) is coupled via a rotary mechanism of the central stalk subunits to proton translocation.</text>
</comment>
<dbReference type="GO" id="GO:0045259">
    <property type="term" value="C:proton-transporting ATP synthase complex"/>
    <property type="evidence" value="ECO:0007669"/>
    <property type="project" value="UniProtKB-KW"/>
</dbReference>
<proteinExistence type="inferred from homology"/>
<comment type="function">
    <text evidence="11">Component of the F(0) channel, it forms part of the peripheral stalk, linking F(1) to F(0). The b'-subunit is a diverged and duplicated form of b found in plants and photosynthetic bacteria.</text>
</comment>
<dbReference type="HAMAP" id="MF_01398">
    <property type="entry name" value="ATP_synth_b_bprime"/>
    <property type="match status" value="1"/>
</dbReference>
<name>A0A1I3QTC9_9RHOB</name>
<dbReference type="InterPro" id="IPR002146">
    <property type="entry name" value="ATP_synth_b/b'su_bac/chlpt"/>
</dbReference>
<evidence type="ECO:0000256" key="12">
    <source>
        <dbReference type="ARBA" id="ARBA00037847"/>
    </source>
</evidence>
<keyword evidence="15" id="KW-0175">Coiled coil</keyword>
<feature type="chain" id="PRO_5011750554" description="ATP synthase subunit b" evidence="16">
    <location>
        <begin position="21"/>
        <end position="192"/>
    </location>
</feature>
<dbReference type="OrthoDB" id="8479836at2"/>
<gene>
    <name evidence="13" type="primary">atpF</name>
    <name evidence="17" type="ORF">SAMN04487991_1957</name>
</gene>
<evidence type="ECO:0000256" key="7">
    <source>
        <dbReference type="ARBA" id="ARBA00023065"/>
    </source>
</evidence>
<evidence type="ECO:0000256" key="9">
    <source>
        <dbReference type="ARBA" id="ARBA00023310"/>
    </source>
</evidence>
<evidence type="ECO:0000256" key="13">
    <source>
        <dbReference type="HAMAP-Rule" id="MF_01398"/>
    </source>
</evidence>
<feature type="coiled-coil region" evidence="15">
    <location>
        <begin position="75"/>
        <end position="146"/>
    </location>
</feature>
<evidence type="ECO:0000256" key="16">
    <source>
        <dbReference type="SAM" id="SignalP"/>
    </source>
</evidence>
<evidence type="ECO:0000256" key="1">
    <source>
        <dbReference type="ARBA" id="ARBA00005513"/>
    </source>
</evidence>
<organism evidence="17 18">
    <name type="scientific">Celeribacter neptunius</name>
    <dbReference type="NCBI Taxonomy" id="588602"/>
    <lineage>
        <taxon>Bacteria</taxon>
        <taxon>Pseudomonadati</taxon>
        <taxon>Pseudomonadota</taxon>
        <taxon>Alphaproteobacteria</taxon>
        <taxon>Rhodobacterales</taxon>
        <taxon>Roseobacteraceae</taxon>
        <taxon>Celeribacter</taxon>
    </lineage>
</organism>
<protein>
    <recommendedName>
        <fullName evidence="13">ATP synthase subunit b</fullName>
    </recommendedName>
    <alternativeName>
        <fullName evidence="13">ATP synthase F(0) sector subunit b</fullName>
    </alternativeName>
    <alternativeName>
        <fullName evidence="13">ATPase subunit I</fullName>
    </alternativeName>
    <alternativeName>
        <fullName evidence="13">F-type ATPase subunit b</fullName>
        <shortName evidence="13">F-ATPase subunit b</shortName>
    </alternativeName>
</protein>
<accession>A0A1I3QTC9</accession>
<keyword evidence="7 13" id="KW-0406">Ion transport</keyword>
<dbReference type="EMBL" id="FORH01000003">
    <property type="protein sequence ID" value="SFJ37358.1"/>
    <property type="molecule type" value="Genomic_DNA"/>
</dbReference>
<dbReference type="RefSeq" id="WP_090060407.1">
    <property type="nucleotide sequence ID" value="NZ_FORH01000003.1"/>
</dbReference>
<evidence type="ECO:0000313" key="17">
    <source>
        <dbReference type="EMBL" id="SFJ37358.1"/>
    </source>
</evidence>
<sequence>MKKLSLLSALSVAVASPALAASYNPFSGHFWTLSNTNLIVLLGFLLFVAILVWKKVPGMIGKMLDERAAGIKSELEEARALRDEAQTILASYERKQREVQEQADAIVAQAKKDAESAAVKAKEDLKASIARRLAAAEEQIGAAEAAAVREVRDTAISVAVAAASDVITKKMTAADANKLIDTAIAEVGDKLH</sequence>
<evidence type="ECO:0000256" key="10">
    <source>
        <dbReference type="ARBA" id="ARBA00025198"/>
    </source>
</evidence>
<evidence type="ECO:0000256" key="5">
    <source>
        <dbReference type="ARBA" id="ARBA00022781"/>
    </source>
</evidence>
<keyword evidence="13" id="KW-1003">Cell membrane</keyword>
<dbReference type="GO" id="GO:0012505">
    <property type="term" value="C:endomembrane system"/>
    <property type="evidence" value="ECO:0007669"/>
    <property type="project" value="UniProtKB-SubCell"/>
</dbReference>
<dbReference type="AlphaFoldDB" id="A0A1I3QTC9"/>
<dbReference type="GO" id="GO:0005886">
    <property type="term" value="C:plasma membrane"/>
    <property type="evidence" value="ECO:0007669"/>
    <property type="project" value="UniProtKB-SubCell"/>
</dbReference>
<comment type="subcellular location">
    <subcellularLocation>
        <location evidence="13">Cell membrane</location>
        <topology evidence="13">Single-pass membrane protein</topology>
    </subcellularLocation>
    <subcellularLocation>
        <location evidence="12">Endomembrane system</location>
        <topology evidence="12">Single-pass membrane protein</topology>
    </subcellularLocation>
</comment>
<evidence type="ECO:0000256" key="4">
    <source>
        <dbReference type="ARBA" id="ARBA00022692"/>
    </source>
</evidence>
<evidence type="ECO:0000256" key="2">
    <source>
        <dbReference type="ARBA" id="ARBA00022448"/>
    </source>
</evidence>
<feature type="signal peptide" evidence="16">
    <location>
        <begin position="1"/>
        <end position="20"/>
    </location>
</feature>
<evidence type="ECO:0000256" key="8">
    <source>
        <dbReference type="ARBA" id="ARBA00023136"/>
    </source>
</evidence>
<dbReference type="GO" id="GO:0046961">
    <property type="term" value="F:proton-transporting ATPase activity, rotational mechanism"/>
    <property type="evidence" value="ECO:0007669"/>
    <property type="project" value="TreeGrafter"/>
</dbReference>
<dbReference type="PANTHER" id="PTHR33445:SF1">
    <property type="entry name" value="ATP SYNTHASE SUBUNIT B"/>
    <property type="match status" value="1"/>
</dbReference>
<dbReference type="Proteomes" id="UP000199630">
    <property type="component" value="Unassembled WGS sequence"/>
</dbReference>
<evidence type="ECO:0000313" key="18">
    <source>
        <dbReference type="Proteomes" id="UP000199630"/>
    </source>
</evidence>
<dbReference type="NCBIfam" id="NF009989">
    <property type="entry name" value="PRK13455.1"/>
    <property type="match status" value="1"/>
</dbReference>
<keyword evidence="5 13" id="KW-0375">Hydrogen ion transport</keyword>
<dbReference type="InterPro" id="IPR050059">
    <property type="entry name" value="ATP_synthase_B_chain"/>
</dbReference>
<keyword evidence="18" id="KW-1185">Reference proteome</keyword>
<comment type="similarity">
    <text evidence="1 13 14">Belongs to the ATPase B chain family.</text>
</comment>
<dbReference type="STRING" id="588602.SAMN04487991_1957"/>
<comment type="subunit">
    <text evidence="13">F-type ATPases have 2 components, F(1) - the catalytic core - and F(0) - the membrane proton channel. F(1) has five subunits: alpha(3), beta(3), gamma(1), delta(1), epsilon(1). F(0) has three main subunits: a(1), b(2) and c(10-14). The alpha and beta chains form an alternating ring which encloses part of the gamma chain. F(1) is attached to F(0) by a central stalk formed by the gamma and epsilon chains, while a peripheral stalk is formed by the delta and b chains.</text>
</comment>
<dbReference type="Pfam" id="PF00430">
    <property type="entry name" value="ATP-synt_B"/>
    <property type="match status" value="1"/>
</dbReference>
<keyword evidence="16" id="KW-0732">Signal</keyword>
<keyword evidence="8 13" id="KW-0472">Membrane</keyword>